<reference evidence="1 2" key="1">
    <citation type="submission" date="2022-04" db="EMBL/GenBank/DDBJ databases">
        <title>Genome sequence of C. roseum typestrain.</title>
        <authorList>
            <person name="Poehlein A."/>
            <person name="Schoch T."/>
            <person name="Duerre P."/>
            <person name="Daniel R."/>
        </authorList>
    </citation>
    <scope>NUCLEOTIDE SEQUENCE [LARGE SCALE GENOMIC DNA]</scope>
    <source>
        <strain evidence="1 2">DSM 7320</strain>
    </source>
</reference>
<dbReference type="AlphaFoldDB" id="A0A1S8LHN0"/>
<proteinExistence type="predicted"/>
<dbReference type="SUPFAM" id="SSF110296">
    <property type="entry name" value="Oligoxyloglucan reducing end-specific cellobiohydrolase"/>
    <property type="match status" value="1"/>
</dbReference>
<protein>
    <submittedName>
        <fullName evidence="1">Uncharacterized protein</fullName>
    </submittedName>
</protein>
<dbReference type="RefSeq" id="WP_077832868.1">
    <property type="nucleotide sequence ID" value="NZ_CP096983.1"/>
</dbReference>
<keyword evidence="2" id="KW-1185">Reference proteome</keyword>
<gene>
    <name evidence="1" type="ORF">CROST_043800</name>
</gene>
<organism evidence="1 2">
    <name type="scientific">Clostridium felsineum</name>
    <dbReference type="NCBI Taxonomy" id="36839"/>
    <lineage>
        <taxon>Bacteria</taxon>
        <taxon>Bacillati</taxon>
        <taxon>Bacillota</taxon>
        <taxon>Clostridia</taxon>
        <taxon>Eubacteriales</taxon>
        <taxon>Clostridiaceae</taxon>
        <taxon>Clostridium</taxon>
    </lineage>
</organism>
<dbReference type="KEGG" id="crw:CROST_043800"/>
<evidence type="ECO:0000313" key="2">
    <source>
        <dbReference type="Proteomes" id="UP000190951"/>
    </source>
</evidence>
<name>A0A1S8LHN0_9CLOT</name>
<accession>A0A1S8LHN0</accession>
<evidence type="ECO:0000313" key="1">
    <source>
        <dbReference type="EMBL" id="URZ13614.1"/>
    </source>
</evidence>
<dbReference type="EMBL" id="CP096983">
    <property type="protein sequence ID" value="URZ13614.1"/>
    <property type="molecule type" value="Genomic_DNA"/>
</dbReference>
<dbReference type="STRING" id="84029.CROST_07650"/>
<dbReference type="Proteomes" id="UP000190951">
    <property type="component" value="Chromosome"/>
</dbReference>
<sequence>MKKYKKITKNQLTLSIINCCVFVLVYFVFFYELNILCKYGRVGKITNILFGCLVFFIVWLIMLVTRLVKRPKNTLAEEEEKGEEYSRIKNKFTLIAVILAICVTGFYGTKIYHSGTKYNGKLAWYLEELKNKRLANFQHDNIYKDGIEGIIQDVNEKVHMPKKLYMVNNFTMKFDSNGKILSLDTFLYGKNDKGQLQTYLISYDRNKSDKIIIYLNGYAKPDYNKDKLLEPFFTLMKKAPLKKTVSNWSEKAYSINYHGRKSFSSNVIYLDSKGKIIENSDMNYKMVGYTLSVFVPEKLNEYQPVRYSLIEGANKEIVEPYNEENSHEETNSSEKFYLSKKVGYRLEVVAAAAGSRSYALEKTTDRVNWTTINQDPFNGDIGIASGITFLDSKLGFLGLSFSGGSRGELYRTNDGGISYKKVDFTSIKKDASFDLPTMPYKKGGKLYVLIGKGSDGDKTKELYQSTDEGVTWKYIKDVP</sequence>
<dbReference type="Gene3D" id="2.130.10.10">
    <property type="entry name" value="YVTN repeat-like/Quinoprotein amine dehydrogenase"/>
    <property type="match status" value="1"/>
</dbReference>
<dbReference type="InterPro" id="IPR015943">
    <property type="entry name" value="WD40/YVTN_repeat-like_dom_sf"/>
</dbReference>